<evidence type="ECO:0000256" key="6">
    <source>
        <dbReference type="PIRSR" id="PIRSR000138-1"/>
    </source>
</evidence>
<accession>A0A1U9UMQ5</accession>
<dbReference type="PROSITE" id="PS00557">
    <property type="entry name" value="FMN_HYDROXY_ACID_DH_1"/>
    <property type="match status" value="1"/>
</dbReference>
<name>A0A1U9UMQ5_CUPNE</name>
<dbReference type="OrthoDB" id="9770452at2"/>
<feature type="binding site" evidence="7">
    <location>
        <position position="312"/>
    </location>
    <ligand>
        <name>glyoxylate</name>
        <dbReference type="ChEBI" id="CHEBI:36655"/>
    </ligand>
</feature>
<dbReference type="GO" id="GO:0016614">
    <property type="term" value="F:oxidoreductase activity, acting on CH-OH group of donors"/>
    <property type="evidence" value="ECO:0007669"/>
    <property type="project" value="UniProtKB-ARBA"/>
</dbReference>
<comment type="cofactor">
    <cofactor evidence="1">
        <name>FMN</name>
        <dbReference type="ChEBI" id="CHEBI:58210"/>
    </cofactor>
</comment>
<dbReference type="PIRSF" id="PIRSF000138">
    <property type="entry name" value="Al-hdrx_acd_dh"/>
    <property type="match status" value="1"/>
</dbReference>
<feature type="binding site" evidence="7">
    <location>
        <position position="59"/>
    </location>
    <ligand>
        <name>glyoxylate</name>
        <dbReference type="ChEBI" id="CHEBI:36655"/>
    </ligand>
</feature>
<organism evidence="9 10">
    <name type="scientific">Cupriavidus necator</name>
    <name type="common">Alcaligenes eutrophus</name>
    <name type="synonym">Ralstonia eutropha</name>
    <dbReference type="NCBI Taxonomy" id="106590"/>
    <lineage>
        <taxon>Bacteria</taxon>
        <taxon>Pseudomonadati</taxon>
        <taxon>Pseudomonadota</taxon>
        <taxon>Betaproteobacteria</taxon>
        <taxon>Burkholderiales</taxon>
        <taxon>Burkholderiaceae</taxon>
        <taxon>Cupriavidus</taxon>
    </lineage>
</organism>
<evidence type="ECO:0000256" key="1">
    <source>
        <dbReference type="ARBA" id="ARBA00001917"/>
    </source>
</evidence>
<dbReference type="AlphaFoldDB" id="A0A1U9UMQ5"/>
<gene>
    <name evidence="9" type="ORF">BJN34_08415</name>
</gene>
<feature type="active site" description="Proton acceptor" evidence="6">
    <location>
        <position position="312"/>
    </location>
</feature>
<feature type="domain" description="FMN hydroxy acid dehydrogenase" evidence="8">
    <location>
        <begin position="33"/>
        <end position="417"/>
    </location>
</feature>
<dbReference type="KEGG" id="cuh:BJN34_08415"/>
<dbReference type="EMBL" id="CP017757">
    <property type="protein sequence ID" value="AQV93913.1"/>
    <property type="molecule type" value="Genomic_DNA"/>
</dbReference>
<feature type="binding site" evidence="7">
    <location>
        <begin position="366"/>
        <end position="367"/>
    </location>
    <ligand>
        <name>FMN</name>
        <dbReference type="ChEBI" id="CHEBI:58210"/>
    </ligand>
</feature>
<dbReference type="PANTHER" id="PTHR10578:SF143">
    <property type="entry name" value="FMN-DEPENDENT ALPHA-HYDROXY ACID DEHYDROGENASE PB1A11.03"/>
    <property type="match status" value="1"/>
</dbReference>
<feature type="binding site" evidence="7">
    <location>
        <position position="288"/>
    </location>
    <ligand>
        <name>FMN</name>
        <dbReference type="ChEBI" id="CHEBI:58210"/>
    </ligand>
</feature>
<evidence type="ECO:0000256" key="2">
    <source>
        <dbReference type="ARBA" id="ARBA00022630"/>
    </source>
</evidence>
<feature type="binding site" evidence="7">
    <location>
        <position position="163"/>
    </location>
    <ligand>
        <name>glyoxylate</name>
        <dbReference type="ChEBI" id="CHEBI:36655"/>
    </ligand>
</feature>
<dbReference type="PROSITE" id="PS51349">
    <property type="entry name" value="FMN_HYDROXY_ACID_DH_2"/>
    <property type="match status" value="1"/>
</dbReference>
<dbReference type="InterPro" id="IPR037396">
    <property type="entry name" value="FMN_HAD"/>
</dbReference>
<protein>
    <submittedName>
        <fullName evidence="9">Alpha-hydroxy-acid oxidizing enzyme</fullName>
    </submittedName>
</protein>
<feature type="binding site" evidence="7">
    <location>
        <position position="161"/>
    </location>
    <ligand>
        <name>FMN</name>
        <dbReference type="ChEBI" id="CHEBI:58210"/>
    </ligand>
</feature>
<evidence type="ECO:0000256" key="7">
    <source>
        <dbReference type="PIRSR" id="PIRSR000138-2"/>
    </source>
</evidence>
<evidence type="ECO:0000259" key="8">
    <source>
        <dbReference type="PROSITE" id="PS51349"/>
    </source>
</evidence>
<dbReference type="GO" id="GO:0010181">
    <property type="term" value="F:FMN binding"/>
    <property type="evidence" value="ECO:0007669"/>
    <property type="project" value="InterPro"/>
</dbReference>
<dbReference type="InterPro" id="IPR012133">
    <property type="entry name" value="Alpha-hydoxy_acid_DH_FMN"/>
</dbReference>
<keyword evidence="4" id="KW-0560">Oxidoreductase</keyword>
<dbReference type="InterPro" id="IPR008259">
    <property type="entry name" value="FMN_hydac_DH_AS"/>
</dbReference>
<keyword evidence="2 7" id="KW-0285">Flavoprotein</keyword>
<evidence type="ECO:0000256" key="5">
    <source>
        <dbReference type="ARBA" id="ARBA00024042"/>
    </source>
</evidence>
<dbReference type="PANTHER" id="PTHR10578">
    <property type="entry name" value="S -2-HYDROXY-ACID OXIDASE-RELATED"/>
    <property type="match status" value="1"/>
</dbReference>
<dbReference type="Pfam" id="PF01070">
    <property type="entry name" value="FMN_dh"/>
    <property type="match status" value="1"/>
</dbReference>
<feature type="binding site" evidence="7">
    <location>
        <position position="198"/>
    </location>
    <ligand>
        <name>glyoxylate</name>
        <dbReference type="ChEBI" id="CHEBI:36655"/>
    </ligand>
</feature>
<dbReference type="FunFam" id="3.20.20.70:FF:000029">
    <property type="entry name" value="L-lactate dehydrogenase"/>
    <property type="match status" value="1"/>
</dbReference>
<dbReference type="SUPFAM" id="SSF51395">
    <property type="entry name" value="FMN-linked oxidoreductases"/>
    <property type="match status" value="1"/>
</dbReference>
<evidence type="ECO:0000256" key="3">
    <source>
        <dbReference type="ARBA" id="ARBA00022643"/>
    </source>
</evidence>
<evidence type="ECO:0000256" key="4">
    <source>
        <dbReference type="ARBA" id="ARBA00023002"/>
    </source>
</evidence>
<feature type="binding site" evidence="7">
    <location>
        <begin position="112"/>
        <end position="114"/>
    </location>
    <ligand>
        <name>FMN</name>
        <dbReference type="ChEBI" id="CHEBI:58210"/>
    </ligand>
</feature>
<dbReference type="Gene3D" id="3.20.20.70">
    <property type="entry name" value="Aldolase class I"/>
    <property type="match status" value="1"/>
</dbReference>
<reference evidence="10" key="1">
    <citation type="submission" date="2017-02" db="EMBL/GenBank/DDBJ databases">
        <title>Complete genome sequence of Cupriavidus necator strain NH9, a 3-chlorobenzoate degrader.</title>
        <authorList>
            <person name="Moriuchi R."/>
            <person name="Dohra H."/>
            <person name="Ogawa N."/>
        </authorList>
    </citation>
    <scope>NUCLEOTIDE SEQUENCE [LARGE SCALE GENOMIC DNA]</scope>
    <source>
        <strain evidence="10">NH9</strain>
    </source>
</reference>
<dbReference type="InterPro" id="IPR000262">
    <property type="entry name" value="FMN-dep_DH"/>
</dbReference>
<comment type="similarity">
    <text evidence="5">Belongs to the FMN-dependent alpha-hydroxy acid dehydrogenase family.</text>
</comment>
<evidence type="ECO:0000313" key="9">
    <source>
        <dbReference type="EMBL" id="AQV93913.1"/>
    </source>
</evidence>
<dbReference type="CDD" id="cd02809">
    <property type="entry name" value="alpha_hydroxyacid_oxid_FMN"/>
    <property type="match status" value="1"/>
</dbReference>
<feature type="binding site" evidence="7">
    <location>
        <position position="141"/>
    </location>
    <ligand>
        <name>FMN</name>
        <dbReference type="ChEBI" id="CHEBI:58210"/>
    </ligand>
</feature>
<feature type="binding site" evidence="7">
    <location>
        <position position="189"/>
    </location>
    <ligand>
        <name>FMN</name>
        <dbReference type="ChEBI" id="CHEBI:58210"/>
    </ligand>
</feature>
<dbReference type="Proteomes" id="UP000189627">
    <property type="component" value="Chromosome 1"/>
</dbReference>
<dbReference type="RefSeq" id="WP_078196219.1">
    <property type="nucleotide sequence ID" value="NZ_CP017757.2"/>
</dbReference>
<sequence>MMTSQTEVARSQAVASAGTPAKPAYGVNRQLPRRLRPILSLADFEVAAKRVLPRPIFGYIAGAAEDEKSLAANRTAFDEFRFRPRVLVDVSGRSQATEIFGQRYAAPFGVAPVGISAIAAYRGDVVLAQTAREERIPAIMSGTSLIPMETVHAAAPGTWFQAYLPGDAMRRDALIDRIEAAGFETLVLTVDIPVWANRENNVRTGFSLPLRPSVRLAFDGVSRPRWLAGTFARTLISSGMPHFENSFASRGAPILSASAIRDTTGRDHLSWTDIERIRKRWRGNLVIKGILHKSDAERAVALGTDGIIVSNHGGRQLDGAVEPLAVLPEICEAVAHKTTVMMDSGIRRGGDVLKALALGARFVFLGRPFIYAAAVGGAEGVRHAITLLRDEVDRNMAMLGATTIADVNNTVIVQGQGTGRIASR</sequence>
<feature type="binding site" evidence="7">
    <location>
        <begin position="343"/>
        <end position="347"/>
    </location>
    <ligand>
        <name>FMN</name>
        <dbReference type="ChEBI" id="CHEBI:58210"/>
    </ligand>
</feature>
<dbReference type="InterPro" id="IPR013785">
    <property type="entry name" value="Aldolase_TIM"/>
</dbReference>
<evidence type="ECO:0000313" key="10">
    <source>
        <dbReference type="Proteomes" id="UP000189627"/>
    </source>
</evidence>
<feature type="binding site" evidence="7">
    <location>
        <position position="315"/>
    </location>
    <ligand>
        <name>glyoxylate</name>
        <dbReference type="ChEBI" id="CHEBI:36655"/>
    </ligand>
</feature>
<proteinExistence type="inferred from homology"/>
<keyword evidence="3 7" id="KW-0288">FMN</keyword>
<feature type="binding site" evidence="7">
    <location>
        <position position="310"/>
    </location>
    <ligand>
        <name>FMN</name>
        <dbReference type="ChEBI" id="CHEBI:58210"/>
    </ligand>
</feature>